<evidence type="ECO:0000313" key="3">
    <source>
        <dbReference type="Proteomes" id="UP001170288"/>
    </source>
</evidence>
<dbReference type="Gene3D" id="1.20.58.430">
    <property type="entry name" value="Type IV secretion system, VirB5-domain"/>
    <property type="match status" value="1"/>
</dbReference>
<evidence type="ECO:0000256" key="1">
    <source>
        <dbReference type="SAM" id="Coils"/>
    </source>
</evidence>
<reference evidence="2" key="1">
    <citation type="submission" date="2022-12" db="EMBL/GenBank/DDBJ databases">
        <authorList>
            <person name="Uljanovas D."/>
        </authorList>
    </citation>
    <scope>NUCLEOTIDE SEQUENCE</scope>
    <source>
        <strain evidence="2">RCM69</strain>
    </source>
</reference>
<feature type="coiled-coil region" evidence="1">
    <location>
        <begin position="165"/>
        <end position="199"/>
    </location>
</feature>
<dbReference type="Proteomes" id="UP001170288">
    <property type="component" value="Unassembled WGS sequence"/>
</dbReference>
<accession>A0AAW7PZJ6</accession>
<protein>
    <submittedName>
        <fullName evidence="2">P-type conjugative transfer protein TrbJ</fullName>
    </submittedName>
</protein>
<feature type="coiled-coil region" evidence="1">
    <location>
        <begin position="39"/>
        <end position="73"/>
    </location>
</feature>
<dbReference type="InterPro" id="IPR014158">
    <property type="entry name" value="T4SS_VirB5"/>
</dbReference>
<dbReference type="InterPro" id="IPR023220">
    <property type="entry name" value="T4SS_VirB5-domain"/>
</dbReference>
<dbReference type="NCBIfam" id="TIGR02780">
    <property type="entry name" value="TrbJ_Ti"/>
    <property type="match status" value="1"/>
</dbReference>
<dbReference type="AlphaFoldDB" id="A0AAW7PZJ6"/>
<reference evidence="2" key="2">
    <citation type="journal article" date="2023" name="Microorganisms">
        <title>Genomic Characterization of Arcobacter butzleri Strains Isolated from Various Sources in Lithuania.</title>
        <authorList>
            <person name="Uljanovas D."/>
            <person name="Golz G."/>
            <person name="Fleischmann S."/>
            <person name="Kudirkiene E."/>
            <person name="Kasetiene N."/>
            <person name="Grineviciene A."/>
            <person name="Tamuleviciene E."/>
            <person name="Aksomaitiene J."/>
            <person name="Alter T."/>
            <person name="Malakauskas M."/>
        </authorList>
    </citation>
    <scope>NUCLEOTIDE SEQUENCE</scope>
    <source>
        <strain evidence="2">RCM69</strain>
    </source>
</reference>
<dbReference type="RefSeq" id="WP_301372586.1">
    <property type="nucleotide sequence ID" value="NZ_JAPZCX010000020.1"/>
</dbReference>
<dbReference type="SUPFAM" id="SSF101082">
    <property type="entry name" value="Typo IV secretion system protein TraC"/>
    <property type="match status" value="1"/>
</dbReference>
<name>A0AAW7PZJ6_9BACT</name>
<dbReference type="Pfam" id="PF07996">
    <property type="entry name" value="T4SS"/>
    <property type="match status" value="1"/>
</dbReference>
<dbReference type="InterPro" id="IPR014147">
    <property type="entry name" value="T4SS_TrbJ"/>
</dbReference>
<sequence>MKKLTLNIATCFLLVGVIPGNINATGIPTVDVAAIAQSIIEYKQMLEDYAMQIQQYENMVTQLQQQVRMVEMQTTNLKNLGSFNWDNLGSIIKQQKRIMNNVGGISYDLGNISNKFENTYKDFNGYENDFSNATNEKQRNKIYSDKYKEITELNQNTLNGTFQKLENSYNQIDREDQTLDNLKSRSENAEGNLQVLQASNDLLTFQIDEIRKLKTTVMDQSNAMTNYMAMQNNEKILQQSKSEAFLNRGSINNIYDTKNNPNNFVRKVTPSW</sequence>
<organism evidence="2 3">
    <name type="scientific">Aliarcobacter butzleri</name>
    <dbReference type="NCBI Taxonomy" id="28197"/>
    <lineage>
        <taxon>Bacteria</taxon>
        <taxon>Pseudomonadati</taxon>
        <taxon>Campylobacterota</taxon>
        <taxon>Epsilonproteobacteria</taxon>
        <taxon>Campylobacterales</taxon>
        <taxon>Arcobacteraceae</taxon>
        <taxon>Aliarcobacter</taxon>
    </lineage>
</organism>
<keyword evidence="1" id="KW-0175">Coiled coil</keyword>
<dbReference type="EMBL" id="JAPZCX010000020">
    <property type="protein sequence ID" value="MDN5071445.1"/>
    <property type="molecule type" value="Genomic_DNA"/>
</dbReference>
<evidence type="ECO:0000313" key="2">
    <source>
        <dbReference type="EMBL" id="MDN5071445.1"/>
    </source>
</evidence>
<comment type="caution">
    <text evidence="2">The sequence shown here is derived from an EMBL/GenBank/DDBJ whole genome shotgun (WGS) entry which is preliminary data.</text>
</comment>
<gene>
    <name evidence="2" type="primary">trbJ</name>
    <name evidence="2" type="ORF">O8C76_10475</name>
</gene>
<proteinExistence type="predicted"/>